<protein>
    <recommendedName>
        <fullName evidence="2">Cupin type-2 domain-containing protein</fullName>
    </recommendedName>
</protein>
<dbReference type="PANTHER" id="PTHR36156">
    <property type="entry name" value="SLR2101 PROTEIN"/>
    <property type="match status" value="1"/>
</dbReference>
<dbReference type="EMBL" id="RSCD01000009">
    <property type="protein sequence ID" value="RSH90859.1"/>
    <property type="molecule type" value="Genomic_DNA"/>
</dbReference>
<feature type="region of interest" description="Disordered" evidence="1">
    <location>
        <begin position="222"/>
        <end position="244"/>
    </location>
</feature>
<dbReference type="OrthoDB" id="5840532at2759"/>
<comment type="caution">
    <text evidence="3">The sequence shown here is derived from an EMBL/GenBank/DDBJ whole genome shotgun (WGS) entry which is preliminary data.</text>
</comment>
<dbReference type="InterPro" id="IPR014710">
    <property type="entry name" value="RmlC-like_jellyroll"/>
</dbReference>
<dbReference type="Pfam" id="PF07883">
    <property type="entry name" value="Cupin_2"/>
    <property type="match status" value="1"/>
</dbReference>
<dbReference type="InterPro" id="IPR011051">
    <property type="entry name" value="RmlC_Cupin_sf"/>
</dbReference>
<dbReference type="AlphaFoldDB" id="A0A427YIF5"/>
<reference evidence="3 4" key="1">
    <citation type="submission" date="2018-11" db="EMBL/GenBank/DDBJ databases">
        <title>Genome sequence of Saitozyma podzolica DSM 27192.</title>
        <authorList>
            <person name="Aliyu H."/>
            <person name="Gorte O."/>
            <person name="Ochsenreither K."/>
        </authorList>
    </citation>
    <scope>NUCLEOTIDE SEQUENCE [LARGE SCALE GENOMIC DNA]</scope>
    <source>
        <strain evidence="3 4">DSM 27192</strain>
    </source>
</reference>
<dbReference type="SUPFAM" id="SSF51182">
    <property type="entry name" value="RmlC-like cupins"/>
    <property type="match status" value="1"/>
</dbReference>
<name>A0A427YIF5_9TREE</name>
<organism evidence="3 4">
    <name type="scientific">Saitozyma podzolica</name>
    <dbReference type="NCBI Taxonomy" id="1890683"/>
    <lineage>
        <taxon>Eukaryota</taxon>
        <taxon>Fungi</taxon>
        <taxon>Dikarya</taxon>
        <taxon>Basidiomycota</taxon>
        <taxon>Agaricomycotina</taxon>
        <taxon>Tremellomycetes</taxon>
        <taxon>Tremellales</taxon>
        <taxon>Trimorphomycetaceae</taxon>
        <taxon>Saitozyma</taxon>
    </lineage>
</organism>
<dbReference type="PANTHER" id="PTHR36156:SF2">
    <property type="entry name" value="CUPIN TYPE-2 DOMAIN-CONTAINING PROTEIN"/>
    <property type="match status" value="1"/>
</dbReference>
<accession>A0A427YIF5</accession>
<gene>
    <name evidence="3" type="ORF">EHS25_010035</name>
</gene>
<dbReference type="InterPro" id="IPR047142">
    <property type="entry name" value="OryJ/VirC-like"/>
</dbReference>
<feature type="domain" description="Cupin type-2" evidence="2">
    <location>
        <begin position="153"/>
        <end position="203"/>
    </location>
</feature>
<evidence type="ECO:0000313" key="4">
    <source>
        <dbReference type="Proteomes" id="UP000279259"/>
    </source>
</evidence>
<evidence type="ECO:0000259" key="2">
    <source>
        <dbReference type="Pfam" id="PF07883"/>
    </source>
</evidence>
<dbReference type="Gene3D" id="2.60.120.10">
    <property type="entry name" value="Jelly Rolls"/>
    <property type="match status" value="1"/>
</dbReference>
<dbReference type="Proteomes" id="UP000279259">
    <property type="component" value="Unassembled WGS sequence"/>
</dbReference>
<sequence>MSLPEPRRVLSAHNTTTGLAEVFDDTLPPASGESGYSNTIAYVQKTLVAEPKEAVGGKDLKPDVMFMQSTGVSVGWLDFPPGFESPLHYTTSQRMWSTSRILTTLASSILQSNSVGTTPRSSSPMLSAPALISQDTGVLRTIAVAGSLATPADPTRSDYLTVISGEIEFITMDNKVTVLKQGDILVNASSAHKWRNATGKPCHRIPDSDKLMVDELRRARARRDVPPGQGARHRRQDARPAAVQSVQVVLRERPRPRRAAREAFRASGAGVA</sequence>
<evidence type="ECO:0000313" key="3">
    <source>
        <dbReference type="EMBL" id="RSH90859.1"/>
    </source>
</evidence>
<evidence type="ECO:0000256" key="1">
    <source>
        <dbReference type="SAM" id="MobiDB-lite"/>
    </source>
</evidence>
<proteinExistence type="predicted"/>
<keyword evidence="4" id="KW-1185">Reference proteome</keyword>
<dbReference type="InterPro" id="IPR013096">
    <property type="entry name" value="Cupin_2"/>
</dbReference>